<dbReference type="Proteomes" id="UP000256964">
    <property type="component" value="Unassembled WGS sequence"/>
</dbReference>
<dbReference type="OrthoDB" id="10006572at2759"/>
<feature type="DNA-binding region" description="TEA" evidence="2">
    <location>
        <begin position="25"/>
        <end position="99"/>
    </location>
</feature>
<dbReference type="GO" id="GO:0003700">
    <property type="term" value="F:DNA-binding transcription factor activity"/>
    <property type="evidence" value="ECO:0007669"/>
    <property type="project" value="InterPro"/>
</dbReference>
<accession>A0A371CQ37</accession>
<name>A0A371CQ37_9APHY</name>
<proteinExistence type="inferred from homology"/>
<dbReference type="Pfam" id="PF01285">
    <property type="entry name" value="TEA"/>
    <property type="match status" value="1"/>
</dbReference>
<evidence type="ECO:0000313" key="4">
    <source>
        <dbReference type="EMBL" id="RDX42327.1"/>
    </source>
</evidence>
<sequence length="395" mass="43225">MPSSPTPSGAFQTILSGRKCYRMSKDKNEVVWPPHLEAALMEGLEKYSPAESKSPRGLTRFPNRNKFISEYILKKTGEIRTAKQVGSRIQQLRDTSAGKHIMKAISDRHYDMMHPSRPTHEMGMSDGSASGSGMMGASVNHVWISVPPSNQAWPLSNGTYGQPPPSRPSEVSVLGHSAYQWIEPRSLRTIDPTVTFKSISPLPLFSSFSVICGNTVLHVDQPAVMGVRDAADGASFLHYTKLAPGYWDTLCSCADLSSYTVIQEITKQSTDLAQKPAEVMAIHYHFTTSPADALSPFALNDDLENIDYETDEAPGYMSTCSDGAYASDRSSSPSYSTPSGFQSLPLSPTDWVPGQDWASVMAAQQSQVAQFAYGYGLQSQPQYSPPHSRSWPPTI</sequence>
<feature type="domain" description="TEA" evidence="3">
    <location>
        <begin position="25"/>
        <end position="99"/>
    </location>
</feature>
<dbReference type="SMART" id="SM00426">
    <property type="entry name" value="TEA"/>
    <property type="match status" value="1"/>
</dbReference>
<dbReference type="InterPro" id="IPR038096">
    <property type="entry name" value="TEA/ATTS_sf"/>
</dbReference>
<dbReference type="STRING" id="139420.A0A371CQ37"/>
<evidence type="ECO:0000256" key="2">
    <source>
        <dbReference type="PROSITE-ProRule" id="PRU00505"/>
    </source>
</evidence>
<evidence type="ECO:0000259" key="3">
    <source>
        <dbReference type="PROSITE" id="PS51088"/>
    </source>
</evidence>
<dbReference type="InterPro" id="IPR000818">
    <property type="entry name" value="TEA/ATTS_dom"/>
</dbReference>
<reference evidence="4 5" key="1">
    <citation type="journal article" date="2018" name="Biotechnol. Biofuels">
        <title>Integrative visual omics of the white-rot fungus Polyporus brumalis exposes the biotechnological potential of its oxidative enzymes for delignifying raw plant biomass.</title>
        <authorList>
            <person name="Miyauchi S."/>
            <person name="Rancon A."/>
            <person name="Drula E."/>
            <person name="Hage H."/>
            <person name="Chaduli D."/>
            <person name="Favel A."/>
            <person name="Grisel S."/>
            <person name="Henrissat B."/>
            <person name="Herpoel-Gimbert I."/>
            <person name="Ruiz-Duenas F.J."/>
            <person name="Chevret D."/>
            <person name="Hainaut M."/>
            <person name="Lin J."/>
            <person name="Wang M."/>
            <person name="Pangilinan J."/>
            <person name="Lipzen A."/>
            <person name="Lesage-Meessen L."/>
            <person name="Navarro D."/>
            <person name="Riley R."/>
            <person name="Grigoriev I.V."/>
            <person name="Zhou S."/>
            <person name="Raouche S."/>
            <person name="Rosso M.N."/>
        </authorList>
    </citation>
    <scope>NUCLEOTIDE SEQUENCE [LARGE SCALE GENOMIC DNA]</scope>
    <source>
        <strain evidence="4 5">BRFM 1820</strain>
    </source>
</reference>
<dbReference type="Gene3D" id="6.10.20.40">
    <property type="entry name" value="TEA/ATTS domain"/>
    <property type="match status" value="1"/>
</dbReference>
<gene>
    <name evidence="4" type="ORF">OH76DRAFT_114057</name>
</gene>
<organism evidence="4 5">
    <name type="scientific">Lentinus brumalis</name>
    <dbReference type="NCBI Taxonomy" id="2498619"/>
    <lineage>
        <taxon>Eukaryota</taxon>
        <taxon>Fungi</taxon>
        <taxon>Dikarya</taxon>
        <taxon>Basidiomycota</taxon>
        <taxon>Agaricomycotina</taxon>
        <taxon>Agaricomycetes</taxon>
        <taxon>Polyporales</taxon>
        <taxon>Polyporaceae</taxon>
        <taxon>Lentinus</taxon>
    </lineage>
</organism>
<protein>
    <recommendedName>
        <fullName evidence="3">TEA domain-containing protein</fullName>
    </recommendedName>
</protein>
<comment type="similarity">
    <text evidence="1">Belongs to the TEC1 family.</text>
</comment>
<dbReference type="AlphaFoldDB" id="A0A371CQ37"/>
<dbReference type="PROSITE" id="PS51088">
    <property type="entry name" value="TEA_2"/>
    <property type="match status" value="1"/>
</dbReference>
<evidence type="ECO:0000256" key="1">
    <source>
        <dbReference type="ARBA" id="ARBA00008421"/>
    </source>
</evidence>
<dbReference type="EMBL" id="KZ857487">
    <property type="protein sequence ID" value="RDX42327.1"/>
    <property type="molecule type" value="Genomic_DNA"/>
</dbReference>
<keyword evidence="5" id="KW-1185">Reference proteome</keyword>
<evidence type="ECO:0000313" key="5">
    <source>
        <dbReference type="Proteomes" id="UP000256964"/>
    </source>
</evidence>
<dbReference type="PRINTS" id="PR00065">
    <property type="entry name" value="TEADOMAIN"/>
</dbReference>